<dbReference type="HOGENOM" id="CLU_1208421_0_0_9"/>
<dbReference type="eggNOG" id="ENOG5032X3G">
    <property type="taxonomic scope" value="Bacteria"/>
</dbReference>
<sequence length="229" mass="27656">MPENKQFIFESFVNSFHYLYQDALFFQEQAENSNNKNSFDHTRFCRTALLLYIFSLEGLINRVMDHFLPEYIKSFIMRREQKFSIEDKWELVPLLCSKNKKMSFDKSSYPWSHFSELIRLRNDFVHPKHNRSVYYKAKTYGEWIPLSWKDIPEKLEVKEKDIIYRQTQIPKDPYAIRVEHVKTAKKVVDDIVNKLDEYLDGKLTKENWIHNDKMKLVYPENANLDDLPK</sequence>
<proteinExistence type="predicted"/>
<name>B8CXV9_HALOH</name>
<reference evidence="1 2" key="1">
    <citation type="journal article" date="2009" name="PLoS ONE">
        <title>Genome analysis of the anaerobic thermohalophilic bacterium Halothermothrix orenii.</title>
        <authorList>
            <person name="Mavromatis K."/>
            <person name="Ivanova N."/>
            <person name="Anderson I."/>
            <person name="Lykidis A."/>
            <person name="Hooper S.D."/>
            <person name="Sun H."/>
            <person name="Kunin V."/>
            <person name="Lapidus A."/>
            <person name="Hugenholtz P."/>
            <person name="Patel B."/>
            <person name="Kyrpides N.C."/>
        </authorList>
    </citation>
    <scope>NUCLEOTIDE SEQUENCE [LARGE SCALE GENOMIC DNA]</scope>
    <source>
        <strain evidence="2">H 168 / OCM 544 / DSM 9562</strain>
    </source>
</reference>
<protein>
    <recommendedName>
        <fullName evidence="3">RiboL-PSP-HEPN domain-containing protein</fullName>
    </recommendedName>
</protein>
<dbReference type="KEGG" id="hor:Hore_13760"/>
<organism evidence="1 2">
    <name type="scientific">Halothermothrix orenii (strain H 168 / OCM 544 / DSM 9562)</name>
    <dbReference type="NCBI Taxonomy" id="373903"/>
    <lineage>
        <taxon>Bacteria</taxon>
        <taxon>Bacillati</taxon>
        <taxon>Bacillota</taxon>
        <taxon>Clostridia</taxon>
        <taxon>Halanaerobiales</taxon>
        <taxon>Halothermotrichaceae</taxon>
        <taxon>Halothermothrix</taxon>
    </lineage>
</organism>
<gene>
    <name evidence="1" type="ordered locus">Hore_13760</name>
</gene>
<accession>B8CXV9</accession>
<dbReference type="RefSeq" id="WP_012636311.1">
    <property type="nucleotide sequence ID" value="NC_011899.1"/>
</dbReference>
<keyword evidence="2" id="KW-1185">Reference proteome</keyword>
<evidence type="ECO:0000313" key="1">
    <source>
        <dbReference type="EMBL" id="ACL70128.1"/>
    </source>
</evidence>
<evidence type="ECO:0000313" key="2">
    <source>
        <dbReference type="Proteomes" id="UP000000719"/>
    </source>
</evidence>
<evidence type="ECO:0008006" key="3">
    <source>
        <dbReference type="Google" id="ProtNLM"/>
    </source>
</evidence>
<dbReference type="EMBL" id="CP001098">
    <property type="protein sequence ID" value="ACL70128.1"/>
    <property type="molecule type" value="Genomic_DNA"/>
</dbReference>
<dbReference type="Proteomes" id="UP000000719">
    <property type="component" value="Chromosome"/>
</dbReference>
<dbReference type="AlphaFoldDB" id="B8CXV9"/>
<dbReference type="OrthoDB" id="9810250at2"/>